<dbReference type="AlphaFoldDB" id="K1S374"/>
<comment type="caution">
    <text evidence="1">The sequence shown here is derived from an EMBL/GenBank/DDBJ whole genome shotgun (WGS) entry which is preliminary data.</text>
</comment>
<accession>K1S374</accession>
<sequence length="103" mass="12309">MKFFGDYYLPISIQKYTIKKYKITEKNYSEEQAEKILNNKFNNKMFVMEQKGYKIIQKNVKIRKTMDSYALCGKITYNKPIGKVSYIDVKKIEEETVSINERN</sequence>
<evidence type="ECO:0000313" key="1">
    <source>
        <dbReference type="EMBL" id="EKC48125.1"/>
    </source>
</evidence>
<organism evidence="1">
    <name type="scientific">human gut metagenome</name>
    <dbReference type="NCBI Taxonomy" id="408170"/>
    <lineage>
        <taxon>unclassified sequences</taxon>
        <taxon>metagenomes</taxon>
        <taxon>organismal metagenomes</taxon>
    </lineage>
</organism>
<dbReference type="EMBL" id="AJWZ01010549">
    <property type="protein sequence ID" value="EKC48125.1"/>
    <property type="molecule type" value="Genomic_DNA"/>
</dbReference>
<name>K1S374_9ZZZZ</name>
<protein>
    <submittedName>
        <fullName evidence="1">Uncharacterized protein</fullName>
    </submittedName>
</protein>
<proteinExistence type="predicted"/>
<reference evidence="1" key="1">
    <citation type="journal article" date="2013" name="Environ. Microbiol.">
        <title>Microbiota from the distal guts of lean and obese adolescents exhibit partial functional redundancy besides clear differences in community structure.</title>
        <authorList>
            <person name="Ferrer M."/>
            <person name="Ruiz A."/>
            <person name="Lanza F."/>
            <person name="Haange S.B."/>
            <person name="Oberbach A."/>
            <person name="Till H."/>
            <person name="Bargiela R."/>
            <person name="Campoy C."/>
            <person name="Segura M.T."/>
            <person name="Richter M."/>
            <person name="von Bergen M."/>
            <person name="Seifert J."/>
            <person name="Suarez A."/>
        </authorList>
    </citation>
    <scope>NUCLEOTIDE SEQUENCE</scope>
</reference>
<gene>
    <name evidence="1" type="ORF">OBE_15350</name>
</gene>